<dbReference type="InterPro" id="IPR026960">
    <property type="entry name" value="RVT-Znf"/>
</dbReference>
<dbReference type="RefSeq" id="XP_071928062.1">
    <property type="nucleotide sequence ID" value="XM_072071961.1"/>
</dbReference>
<evidence type="ECO:0000313" key="2">
    <source>
        <dbReference type="Proteomes" id="UP001652660"/>
    </source>
</evidence>
<accession>A0ABM4W8E5</accession>
<dbReference type="GeneID" id="140021195"/>
<organism evidence="2 3">
    <name type="scientific">Coffea arabica</name>
    <name type="common">Arabian coffee</name>
    <dbReference type="NCBI Taxonomy" id="13443"/>
    <lineage>
        <taxon>Eukaryota</taxon>
        <taxon>Viridiplantae</taxon>
        <taxon>Streptophyta</taxon>
        <taxon>Embryophyta</taxon>
        <taxon>Tracheophyta</taxon>
        <taxon>Spermatophyta</taxon>
        <taxon>Magnoliopsida</taxon>
        <taxon>eudicotyledons</taxon>
        <taxon>Gunneridae</taxon>
        <taxon>Pentapetalae</taxon>
        <taxon>asterids</taxon>
        <taxon>lamiids</taxon>
        <taxon>Gentianales</taxon>
        <taxon>Rubiaceae</taxon>
        <taxon>Ixoroideae</taxon>
        <taxon>Gardenieae complex</taxon>
        <taxon>Bertiereae - Coffeeae clade</taxon>
        <taxon>Coffeeae</taxon>
        <taxon>Coffea</taxon>
    </lineage>
</organism>
<keyword evidence="2" id="KW-1185">Reference proteome</keyword>
<feature type="domain" description="Reverse transcriptase zinc-binding" evidence="1">
    <location>
        <begin position="145"/>
        <end position="229"/>
    </location>
</feature>
<dbReference type="Pfam" id="PF13966">
    <property type="entry name" value="zf-RVT"/>
    <property type="match status" value="1"/>
</dbReference>
<gene>
    <name evidence="3" type="primary">LOC140021195</name>
</gene>
<dbReference type="Proteomes" id="UP001652660">
    <property type="component" value="Chromosome 11e"/>
</dbReference>
<sequence length="280" mass="32660">MSAAFACKLWWQLRLDRSRWAEFMHVKYVRSGHLGKMQVSRPMGIWRRLERVRDFMESRIRWCLGKGFVDFWYDRWLLEVPLAEVLGRIDPLHILVAEFFEEGEWNTGLLQVWLPLGLVRQVQGITLYPDQEDEMVWLGSPTGLFSVKDGWEALRCRRNLSLVDGFIWNKILPLKISFLVWKVLRNLIPVEVNLQKRGIMMASRCSYCSLQEESLNHLFLGGPVAEQVWSFFQQRFGLLHPGSQSISAECLSWFASMSSVSANHIRTVTPCLIVWGIWQA</sequence>
<protein>
    <recommendedName>
        <fullName evidence="1">Reverse transcriptase zinc-binding domain-containing protein</fullName>
    </recommendedName>
</protein>
<proteinExistence type="predicted"/>
<evidence type="ECO:0000313" key="3">
    <source>
        <dbReference type="RefSeq" id="XP_071928062.1"/>
    </source>
</evidence>
<dbReference type="PANTHER" id="PTHR36617:SF5">
    <property type="entry name" value="OS05G0421675 PROTEIN"/>
    <property type="match status" value="1"/>
</dbReference>
<dbReference type="PANTHER" id="PTHR36617">
    <property type="entry name" value="PROTEIN, PUTATIVE-RELATED"/>
    <property type="match status" value="1"/>
</dbReference>
<name>A0ABM4W8E5_COFAR</name>
<evidence type="ECO:0000259" key="1">
    <source>
        <dbReference type="Pfam" id="PF13966"/>
    </source>
</evidence>
<reference evidence="3" key="1">
    <citation type="submission" date="2025-08" db="UniProtKB">
        <authorList>
            <consortium name="RefSeq"/>
        </authorList>
    </citation>
    <scope>IDENTIFICATION</scope>
    <source>
        <tissue evidence="3">Leaves</tissue>
    </source>
</reference>